<name>A0A8H3ER74_9LECA</name>
<feature type="transmembrane region" description="Helical" evidence="2">
    <location>
        <begin position="431"/>
        <end position="453"/>
    </location>
</feature>
<dbReference type="InterPro" id="IPR044926">
    <property type="entry name" value="RGS_subdomain_2"/>
</dbReference>
<evidence type="ECO:0000313" key="3">
    <source>
        <dbReference type="EMBL" id="CAF9911266.1"/>
    </source>
</evidence>
<protein>
    <recommendedName>
        <fullName evidence="5">Regulator of G protein signaling superfamily</fullName>
    </recommendedName>
</protein>
<organism evidence="3 4">
    <name type="scientific">Imshaugia aleurites</name>
    <dbReference type="NCBI Taxonomy" id="172621"/>
    <lineage>
        <taxon>Eukaryota</taxon>
        <taxon>Fungi</taxon>
        <taxon>Dikarya</taxon>
        <taxon>Ascomycota</taxon>
        <taxon>Pezizomycotina</taxon>
        <taxon>Lecanoromycetes</taxon>
        <taxon>OSLEUM clade</taxon>
        <taxon>Lecanoromycetidae</taxon>
        <taxon>Lecanorales</taxon>
        <taxon>Lecanorineae</taxon>
        <taxon>Parmeliaceae</taxon>
        <taxon>Imshaugia</taxon>
    </lineage>
</organism>
<feature type="transmembrane region" description="Helical" evidence="2">
    <location>
        <begin position="329"/>
        <end position="348"/>
    </location>
</feature>
<gene>
    <name evidence="3" type="ORF">IMSHALPRED_009981</name>
</gene>
<dbReference type="PANTHER" id="PTHR39466:SF1">
    <property type="entry name" value="RGS DOMAIN-CONTAINING PROTEIN"/>
    <property type="match status" value="1"/>
</dbReference>
<sequence>MVYSLTYRRPPHVDSARASVLGDEKTKSIGEASIESQASGSSGGMSYGIPDALSFDRIITGGTCPPCTTRDLMNYLVYIEHSAENLQFFLWYRDYLKRFNELPSNERALAPEWSAEQAEMDAQAIQGTPGPKQQISAETAAVFKGTDFAPPIASVVEVKGNPFSTPPRTPNGEKYRESVAPSERAWSENCSTLMSNTNKSFQTKTAGAFQGADLKWQPFTIQPFREEISRIIAIYIADGAPRQLNLSAKERTTLLHALANTTHPTAFRMVVHTVEWSLRHQAHPNFIRWTICNGNAPRVVFARGLGVAGILGGIICAILITLSNAGRGWRVLSAVGFMIGVATLIAAWKGMCVVLHGMHHRHLRPWELFAEHDDEYSVDMGRGSFDTLGSANSYEDEPWVAKYEKRNVIRKVFDREVWIQEPALRQIQDTIFIQALGGALIITAISVGIFCAFPKGNYY</sequence>
<dbReference type="Gene3D" id="1.10.167.10">
    <property type="entry name" value="Regulator of G-protein Signalling 4, domain 2"/>
    <property type="match status" value="1"/>
</dbReference>
<evidence type="ECO:0000313" key="4">
    <source>
        <dbReference type="Proteomes" id="UP000664534"/>
    </source>
</evidence>
<evidence type="ECO:0008006" key="5">
    <source>
        <dbReference type="Google" id="ProtNLM"/>
    </source>
</evidence>
<dbReference type="InterPro" id="IPR036305">
    <property type="entry name" value="RGS_sf"/>
</dbReference>
<dbReference type="EMBL" id="CAJPDT010000008">
    <property type="protein sequence ID" value="CAF9911266.1"/>
    <property type="molecule type" value="Genomic_DNA"/>
</dbReference>
<evidence type="ECO:0000256" key="1">
    <source>
        <dbReference type="SAM" id="MobiDB-lite"/>
    </source>
</evidence>
<dbReference type="OrthoDB" id="3232309at2759"/>
<keyword evidence="2" id="KW-0812">Transmembrane</keyword>
<dbReference type="SUPFAM" id="SSF48097">
    <property type="entry name" value="Regulator of G-protein signaling, RGS"/>
    <property type="match status" value="1"/>
</dbReference>
<reference evidence="3" key="1">
    <citation type="submission" date="2021-03" db="EMBL/GenBank/DDBJ databases">
        <authorList>
            <person name="Tagirdzhanova G."/>
        </authorList>
    </citation>
    <scope>NUCLEOTIDE SEQUENCE</scope>
</reference>
<keyword evidence="2" id="KW-0472">Membrane</keyword>
<dbReference type="AlphaFoldDB" id="A0A8H3ER74"/>
<feature type="transmembrane region" description="Helical" evidence="2">
    <location>
        <begin position="300"/>
        <end position="322"/>
    </location>
</feature>
<proteinExistence type="predicted"/>
<comment type="caution">
    <text evidence="3">The sequence shown here is derived from an EMBL/GenBank/DDBJ whole genome shotgun (WGS) entry which is preliminary data.</text>
</comment>
<accession>A0A8H3ER74</accession>
<evidence type="ECO:0000256" key="2">
    <source>
        <dbReference type="SAM" id="Phobius"/>
    </source>
</evidence>
<feature type="region of interest" description="Disordered" evidence="1">
    <location>
        <begin position="160"/>
        <end position="181"/>
    </location>
</feature>
<keyword evidence="4" id="KW-1185">Reference proteome</keyword>
<dbReference type="PANTHER" id="PTHR39466">
    <property type="entry name" value="RGS DOMAIN-CONTAINING PROTEIN"/>
    <property type="match status" value="1"/>
</dbReference>
<keyword evidence="2" id="KW-1133">Transmembrane helix</keyword>
<dbReference type="Proteomes" id="UP000664534">
    <property type="component" value="Unassembled WGS sequence"/>
</dbReference>